<comment type="similarity">
    <text evidence="6">Belongs to the aconitase/IPM isomerase family. LeuC type 2 subfamily.</text>
</comment>
<keyword evidence="6" id="KW-0432">Leucine biosynthesis</keyword>
<organism evidence="8 9">
    <name type="scientific">Parvibacter caecicola</name>
    <dbReference type="NCBI Taxonomy" id="747645"/>
    <lineage>
        <taxon>Bacteria</taxon>
        <taxon>Bacillati</taxon>
        <taxon>Actinomycetota</taxon>
        <taxon>Coriobacteriia</taxon>
        <taxon>Coriobacteriales</taxon>
        <taxon>Coriobacteriaceae</taxon>
        <taxon>Parvibacter</taxon>
    </lineage>
</organism>
<comment type="catalytic activity">
    <reaction evidence="6">
        <text>(2R,3S)-3-isopropylmalate = (2S)-2-isopropylmalate</text>
        <dbReference type="Rhea" id="RHEA:32287"/>
        <dbReference type="ChEBI" id="CHEBI:1178"/>
        <dbReference type="ChEBI" id="CHEBI:35121"/>
        <dbReference type="EC" id="4.2.1.33"/>
    </reaction>
</comment>
<dbReference type="InterPro" id="IPR033941">
    <property type="entry name" value="IPMI_cat"/>
</dbReference>
<dbReference type="InterPro" id="IPR018136">
    <property type="entry name" value="Aconitase_4Fe-4S_BS"/>
</dbReference>
<dbReference type="CDD" id="cd01583">
    <property type="entry name" value="IPMI"/>
    <property type="match status" value="1"/>
</dbReference>
<dbReference type="Proteomes" id="UP000309454">
    <property type="component" value="Unassembled WGS sequence"/>
</dbReference>
<dbReference type="GO" id="GO:0009098">
    <property type="term" value="P:L-leucine biosynthetic process"/>
    <property type="evidence" value="ECO:0007669"/>
    <property type="project" value="UniProtKB-UniRule"/>
</dbReference>
<dbReference type="NCBIfam" id="TIGR02083">
    <property type="entry name" value="LEU2"/>
    <property type="match status" value="1"/>
</dbReference>
<feature type="binding site" evidence="6">
    <location>
        <position position="364"/>
    </location>
    <ligand>
        <name>[4Fe-4S] cluster</name>
        <dbReference type="ChEBI" id="CHEBI:49883"/>
    </ligand>
</feature>
<keyword evidence="2 6" id="KW-0479">Metal-binding</keyword>
<evidence type="ECO:0000256" key="2">
    <source>
        <dbReference type="ARBA" id="ARBA00022723"/>
    </source>
</evidence>
<gene>
    <name evidence="6 8" type="primary">leuC</name>
    <name evidence="8" type="ORF">E5982_05740</name>
</gene>
<dbReference type="InterPro" id="IPR036008">
    <property type="entry name" value="Aconitase_4Fe-4S_dom"/>
</dbReference>
<evidence type="ECO:0000313" key="9">
    <source>
        <dbReference type="Proteomes" id="UP000309454"/>
    </source>
</evidence>
<dbReference type="PRINTS" id="PR00415">
    <property type="entry name" value="ACONITASE"/>
</dbReference>
<dbReference type="GO" id="GO:0051539">
    <property type="term" value="F:4 iron, 4 sulfur cluster binding"/>
    <property type="evidence" value="ECO:0007669"/>
    <property type="project" value="UniProtKB-KW"/>
</dbReference>
<dbReference type="UniPathway" id="UPA00946"/>
<feature type="domain" description="Aconitase/3-isopropylmalate dehydratase large subunit alpha/beta/alpha" evidence="7">
    <location>
        <begin position="9"/>
        <end position="412"/>
    </location>
</feature>
<dbReference type="InterPro" id="IPR011823">
    <property type="entry name" value="IsopropMal_deHydtase_lsu_bac"/>
</dbReference>
<dbReference type="GO" id="GO:0046872">
    <property type="term" value="F:metal ion binding"/>
    <property type="evidence" value="ECO:0007669"/>
    <property type="project" value="UniProtKB-KW"/>
</dbReference>
<keyword evidence="6" id="KW-0028">Amino-acid biosynthesis</keyword>
<comment type="subunit">
    <text evidence="6">Heterodimer of LeuC and LeuD.</text>
</comment>
<evidence type="ECO:0000313" key="8">
    <source>
        <dbReference type="EMBL" id="TJW10773.1"/>
    </source>
</evidence>
<dbReference type="HAMAP" id="MF_01027">
    <property type="entry name" value="LeuC_type2"/>
    <property type="match status" value="1"/>
</dbReference>
<dbReference type="GO" id="GO:0003861">
    <property type="term" value="F:3-isopropylmalate dehydratase activity"/>
    <property type="evidence" value="ECO:0007669"/>
    <property type="project" value="UniProtKB-UniRule"/>
</dbReference>
<dbReference type="Gene3D" id="3.30.499.10">
    <property type="entry name" value="Aconitase, domain 3"/>
    <property type="match status" value="2"/>
</dbReference>
<dbReference type="RefSeq" id="WP_136845759.1">
    <property type="nucleotide sequence ID" value="NZ_SSTM01000003.1"/>
</dbReference>
<dbReference type="NCBIfam" id="NF001614">
    <property type="entry name" value="PRK00402.1"/>
    <property type="match status" value="1"/>
</dbReference>
<dbReference type="AlphaFoldDB" id="A0A4T9T7N9"/>
<dbReference type="InterPro" id="IPR050067">
    <property type="entry name" value="IPM_dehydratase_rel_enz"/>
</dbReference>
<accession>A0A4T9T7N9</accession>
<dbReference type="PANTHER" id="PTHR43822:SF16">
    <property type="entry name" value="3-ISOPROPYLMALATE DEHYDRATASE LARGE SUBUNIT 2"/>
    <property type="match status" value="1"/>
</dbReference>
<comment type="caution">
    <text evidence="8">The sequence shown here is derived from an EMBL/GenBank/DDBJ whole genome shotgun (WGS) entry which is preliminary data.</text>
</comment>
<dbReference type="EMBL" id="SSTM01000003">
    <property type="protein sequence ID" value="TJW10773.1"/>
    <property type="molecule type" value="Genomic_DNA"/>
</dbReference>
<dbReference type="InterPro" id="IPR015931">
    <property type="entry name" value="Acnase/IPM_dHydase_lsu_aba_1/3"/>
</dbReference>
<dbReference type="InterPro" id="IPR011826">
    <property type="entry name" value="HAcnase/IPMdehydase_lsu_prok"/>
</dbReference>
<feature type="binding site" evidence="6">
    <location>
        <position position="301"/>
    </location>
    <ligand>
        <name>[4Fe-4S] cluster</name>
        <dbReference type="ChEBI" id="CHEBI:49883"/>
    </ligand>
</feature>
<sequence>MTRPMTMAEKILAAHAGLDEVVPGQLIECDLDLVLANDVTAPIAIKTVRQITDKVFDPERVLLVPDHYVPNKDIKSAEQAKIVRDFAREQGVTHFYEVGCMGVEHALLPEQGVVGAGDLIIGADSHTCTYGALGAFSTGVGSTDAGVGMATGKAWFKVPSTILFKINGKLNPGVTGKDIILHIIGMIGVDGALYQAMEFTGDVIANLPMDERLSISNMAIEAGGKAGLIEVDDVTRTYLDGRVERPYTEYRSDPDAEYAQVIEIDGADIVPTVAFPHLPSNTRPVAEARHVKIDQAVIGSCTNGRLDDMRQAAEVLKGRKVHPDVRCIIIPATQKVYRQCMEEGLMDIFLEANCAVSTPTCGPCLGGYMGILAAGERAIATTNRNFVGRMGAPTSEIYLSSPAVAAASAVLGHIGLPEDLD</sequence>
<dbReference type="PROSITE" id="PS00450">
    <property type="entry name" value="ACONITASE_1"/>
    <property type="match status" value="1"/>
</dbReference>
<name>A0A4T9T7N9_9ACTN</name>
<dbReference type="Pfam" id="PF00330">
    <property type="entry name" value="Aconitase"/>
    <property type="match status" value="1"/>
</dbReference>
<dbReference type="InterPro" id="IPR001030">
    <property type="entry name" value="Acoase/IPM_deHydtase_lsu_aba"/>
</dbReference>
<comment type="pathway">
    <text evidence="6">Amino-acid biosynthesis; L-leucine biosynthesis; L-leucine from 3-methyl-2-oxobutanoate: step 2/4.</text>
</comment>
<keyword evidence="9" id="KW-1185">Reference proteome</keyword>
<dbReference type="SUPFAM" id="SSF53732">
    <property type="entry name" value="Aconitase iron-sulfur domain"/>
    <property type="match status" value="1"/>
</dbReference>
<dbReference type="NCBIfam" id="TIGR01343">
    <property type="entry name" value="hacA_fam"/>
    <property type="match status" value="1"/>
</dbReference>
<evidence type="ECO:0000256" key="5">
    <source>
        <dbReference type="ARBA" id="ARBA00023239"/>
    </source>
</evidence>
<keyword evidence="1 6" id="KW-0004">4Fe-4S</keyword>
<keyword evidence="4 6" id="KW-0411">Iron-sulfur</keyword>
<evidence type="ECO:0000256" key="6">
    <source>
        <dbReference type="HAMAP-Rule" id="MF_01027"/>
    </source>
</evidence>
<dbReference type="PANTHER" id="PTHR43822">
    <property type="entry name" value="HOMOACONITASE, MITOCHONDRIAL-RELATED"/>
    <property type="match status" value="1"/>
</dbReference>
<feature type="binding site" evidence="6">
    <location>
        <position position="361"/>
    </location>
    <ligand>
        <name>[4Fe-4S] cluster</name>
        <dbReference type="ChEBI" id="CHEBI:49883"/>
    </ligand>
</feature>
<dbReference type="EC" id="4.2.1.33" evidence="6"/>
<reference evidence="8 9" key="1">
    <citation type="submission" date="2019-04" db="EMBL/GenBank/DDBJ databases">
        <title>Microbes associate with the intestines of laboratory mice.</title>
        <authorList>
            <person name="Navarre W."/>
            <person name="Wong E."/>
            <person name="Huang K.C."/>
            <person name="Tropini C."/>
            <person name="Ng K."/>
            <person name="Yu B."/>
        </authorList>
    </citation>
    <scope>NUCLEOTIDE SEQUENCE [LARGE SCALE GENOMIC DNA]</scope>
    <source>
        <strain evidence="8 9">NM48_B13</strain>
    </source>
</reference>
<keyword evidence="6" id="KW-0100">Branched-chain amino acid biosynthesis</keyword>
<evidence type="ECO:0000256" key="4">
    <source>
        <dbReference type="ARBA" id="ARBA00023014"/>
    </source>
</evidence>
<evidence type="ECO:0000256" key="3">
    <source>
        <dbReference type="ARBA" id="ARBA00023004"/>
    </source>
</evidence>
<evidence type="ECO:0000259" key="7">
    <source>
        <dbReference type="Pfam" id="PF00330"/>
    </source>
</evidence>
<comment type="cofactor">
    <cofactor evidence="6">
        <name>[4Fe-4S] cluster</name>
        <dbReference type="ChEBI" id="CHEBI:49883"/>
    </cofactor>
    <text evidence="6">Binds 1 [4Fe-4S] cluster per subunit.</text>
</comment>
<dbReference type="OrthoDB" id="9802769at2"/>
<dbReference type="InterPro" id="IPR006251">
    <property type="entry name" value="Homoacnase/IPMdehydase_lsu"/>
</dbReference>
<protein>
    <recommendedName>
        <fullName evidence="6">3-isopropylmalate dehydratase large subunit</fullName>
        <ecNumber evidence="6">4.2.1.33</ecNumber>
    </recommendedName>
    <alternativeName>
        <fullName evidence="6">Alpha-IPM isomerase</fullName>
        <shortName evidence="6">IPMI</shortName>
    </alternativeName>
    <alternativeName>
        <fullName evidence="6">Isopropylmalate isomerase</fullName>
    </alternativeName>
</protein>
<keyword evidence="3 6" id="KW-0408">Iron</keyword>
<evidence type="ECO:0000256" key="1">
    <source>
        <dbReference type="ARBA" id="ARBA00022485"/>
    </source>
</evidence>
<comment type="function">
    <text evidence="6">Catalyzes the isomerization between 2-isopropylmalate and 3-isopropylmalate, via the formation of 2-isopropylmaleate.</text>
</comment>
<dbReference type="NCBIfam" id="TIGR02086">
    <property type="entry name" value="IPMI_arch"/>
    <property type="match status" value="1"/>
</dbReference>
<keyword evidence="5 6" id="KW-0456">Lyase</keyword>
<dbReference type="UniPathway" id="UPA00048">
    <property type="reaction ID" value="UER00071"/>
</dbReference>
<proteinExistence type="inferred from homology"/>